<dbReference type="Proteomes" id="UP001218502">
    <property type="component" value="Unassembled WGS sequence"/>
</dbReference>
<gene>
    <name evidence="7" type="primary">menD_1</name>
    <name evidence="8" type="synonym">menD</name>
    <name evidence="12" type="ORF">DXD40_19065</name>
    <name evidence="7" type="ORF">ERS417307_01427</name>
    <name evidence="8" type="ORF">ERS852462_03720</name>
    <name evidence="9" type="ORF">GAQ56_09850</name>
    <name evidence="10" type="ORF">GAQ59_17080</name>
    <name evidence="11" type="ORF">POY80_13795</name>
</gene>
<dbReference type="GO" id="GO:0070204">
    <property type="term" value="F:2-succinyl-5-enolpyruvyl-6-hydroxy-3-cyclohexene-1-carboxylic-acid synthase activity"/>
    <property type="evidence" value="ECO:0007669"/>
    <property type="project" value="UniProtKB-EC"/>
</dbReference>
<reference evidence="16 17" key="3">
    <citation type="journal article" date="2019" name="Nat. Med.">
        <title>A library of human gut bacterial isolates paired with longitudinal multiomics data enables mechanistic microbiome research.</title>
        <authorList>
            <person name="Poyet M."/>
            <person name="Groussin M."/>
            <person name="Gibbons S.M."/>
            <person name="Avila-Pacheco J."/>
            <person name="Jiang X."/>
            <person name="Kearney S.M."/>
            <person name="Perrotta A.R."/>
            <person name="Berdy B."/>
            <person name="Zhao S."/>
            <person name="Lieberman T.D."/>
            <person name="Swanson P.K."/>
            <person name="Smith M."/>
            <person name="Roesemann S."/>
            <person name="Alexander J.E."/>
            <person name="Rich S.A."/>
            <person name="Livny J."/>
            <person name="Vlamakis H."/>
            <person name="Clish C."/>
            <person name="Bullock K."/>
            <person name="Deik A."/>
            <person name="Scott J."/>
            <person name="Pierce K.A."/>
            <person name="Xavier R.J."/>
            <person name="Alm E.J."/>
        </authorList>
    </citation>
    <scope>NUCLEOTIDE SEQUENCE [LARGE SCALE GENOMIC DNA]</scope>
    <source>
        <strain evidence="10 17">BIOML-A27</strain>
        <strain evidence="9 16">BIOML-A42</strain>
    </source>
</reference>
<evidence type="ECO:0000259" key="6">
    <source>
        <dbReference type="Pfam" id="PF02776"/>
    </source>
</evidence>
<dbReference type="Pfam" id="PF02776">
    <property type="entry name" value="TPP_enzyme_N"/>
    <property type="match status" value="1"/>
</dbReference>
<evidence type="ECO:0000313" key="7">
    <source>
        <dbReference type="EMBL" id="CUO33217.1"/>
    </source>
</evidence>
<dbReference type="GeneID" id="99752153"/>
<dbReference type="EMBL" id="CYZF01000004">
    <property type="protein sequence ID" value="CUO33217.1"/>
    <property type="molecule type" value="Genomic_DNA"/>
</dbReference>
<evidence type="ECO:0000313" key="9">
    <source>
        <dbReference type="EMBL" id="KAB4091505.1"/>
    </source>
</evidence>
<evidence type="ECO:0000313" key="15">
    <source>
        <dbReference type="Proteomes" id="UP000260844"/>
    </source>
</evidence>
<dbReference type="EC" id="2.2.1.9" evidence="7"/>
<dbReference type="Proteomes" id="UP000095614">
    <property type="component" value="Unassembled WGS sequence"/>
</dbReference>
<dbReference type="PANTHER" id="PTHR42916:SF1">
    <property type="entry name" value="PROTEIN PHYLLO, CHLOROPLASTIC"/>
    <property type="match status" value="1"/>
</dbReference>
<evidence type="ECO:0000256" key="4">
    <source>
        <dbReference type="ARBA" id="ARBA00023052"/>
    </source>
</evidence>
<keyword evidence="5" id="KW-0464">Manganese</keyword>
<dbReference type="AlphaFoldDB" id="A0A174E5A0"/>
<dbReference type="EMBL" id="WCUV01000007">
    <property type="protein sequence ID" value="KAB4091505.1"/>
    <property type="molecule type" value="Genomic_DNA"/>
</dbReference>
<evidence type="ECO:0000256" key="5">
    <source>
        <dbReference type="ARBA" id="ARBA00023211"/>
    </source>
</evidence>
<evidence type="ECO:0000313" key="16">
    <source>
        <dbReference type="Proteomes" id="UP000432488"/>
    </source>
</evidence>
<evidence type="ECO:0000313" key="8">
    <source>
        <dbReference type="EMBL" id="CUP47490.1"/>
    </source>
</evidence>
<dbReference type="GO" id="GO:0046872">
    <property type="term" value="F:metal ion binding"/>
    <property type="evidence" value="ECO:0007669"/>
    <property type="project" value="UniProtKB-KW"/>
</dbReference>
<dbReference type="InterPro" id="IPR004433">
    <property type="entry name" value="MenaQ_synth_MenD"/>
</dbReference>
<proteinExistence type="predicted"/>
<dbReference type="EMBL" id="WCUG01000020">
    <property type="protein sequence ID" value="KAB4167773.1"/>
    <property type="molecule type" value="Genomic_DNA"/>
</dbReference>
<dbReference type="EMBL" id="JAQNQY010000014">
    <property type="protein sequence ID" value="MDC1753516.1"/>
    <property type="molecule type" value="Genomic_DNA"/>
</dbReference>
<keyword evidence="3" id="KW-0460">Magnesium</keyword>
<keyword evidence="2" id="KW-0479">Metal-binding</keyword>
<accession>A0A174E5A0</accession>
<dbReference type="Proteomes" id="UP000433928">
    <property type="component" value="Unassembled WGS sequence"/>
</dbReference>
<name>A0A174E5A0_BACUN</name>
<dbReference type="Proteomes" id="UP000095419">
    <property type="component" value="Unassembled WGS sequence"/>
</dbReference>
<dbReference type="Proteomes" id="UP000260844">
    <property type="component" value="Unassembled WGS sequence"/>
</dbReference>
<evidence type="ECO:0000313" key="13">
    <source>
        <dbReference type="Proteomes" id="UP000095419"/>
    </source>
</evidence>
<evidence type="ECO:0000313" key="17">
    <source>
        <dbReference type="Proteomes" id="UP000433928"/>
    </source>
</evidence>
<evidence type="ECO:0000313" key="12">
    <source>
        <dbReference type="EMBL" id="RGJ88780.1"/>
    </source>
</evidence>
<dbReference type="Gene3D" id="3.40.50.970">
    <property type="match status" value="2"/>
</dbReference>
<dbReference type="InterPro" id="IPR029061">
    <property type="entry name" value="THDP-binding"/>
</dbReference>
<organism evidence="7 13">
    <name type="scientific">Bacteroides uniformis</name>
    <dbReference type="NCBI Taxonomy" id="820"/>
    <lineage>
        <taxon>Bacteria</taxon>
        <taxon>Pseudomonadati</taxon>
        <taxon>Bacteroidota</taxon>
        <taxon>Bacteroidia</taxon>
        <taxon>Bacteroidales</taxon>
        <taxon>Bacteroidaceae</taxon>
        <taxon>Bacteroides</taxon>
    </lineage>
</organism>
<dbReference type="EMBL" id="QSPV01000028">
    <property type="protein sequence ID" value="RGJ88780.1"/>
    <property type="molecule type" value="Genomic_DNA"/>
</dbReference>
<dbReference type="EMBL" id="CZAF01000012">
    <property type="protein sequence ID" value="CUP47490.1"/>
    <property type="molecule type" value="Genomic_DNA"/>
</dbReference>
<dbReference type="RefSeq" id="WP_005829203.1">
    <property type="nucleotide sequence ID" value="NZ_CACRTC010000024.1"/>
</dbReference>
<dbReference type="OrthoDB" id="9791859at2"/>
<dbReference type="GO" id="GO:0030976">
    <property type="term" value="F:thiamine pyrophosphate binding"/>
    <property type="evidence" value="ECO:0007669"/>
    <property type="project" value="InterPro"/>
</dbReference>
<protein>
    <submittedName>
        <fullName evidence="9">2-succinyl-5-enolpyruvyl-6-hydroxy-3-cyclohexene-1-carboxylate synthase</fullName>
    </submittedName>
    <submittedName>
        <fullName evidence="7">Thiamine pyrophosphate TPP-binding domain-containing protein</fullName>
        <ecNumber evidence="7">2.2.1.9</ecNumber>
    </submittedName>
    <submittedName>
        <fullName evidence="11">Thiamine pyrophosphate-binding protein</fullName>
    </submittedName>
</protein>
<keyword evidence="4" id="KW-0786">Thiamine pyrophosphate</keyword>
<evidence type="ECO:0000313" key="10">
    <source>
        <dbReference type="EMBL" id="KAB4167773.1"/>
    </source>
</evidence>
<dbReference type="PANTHER" id="PTHR42916">
    <property type="entry name" value="2-SUCCINYL-5-ENOLPYRUVYL-6-HYDROXY-3-CYCLOHEXENE-1-CARBOXYLATE SYNTHASE"/>
    <property type="match status" value="1"/>
</dbReference>
<sequence length="585" mass="65415">MAKEKFYTSERNVQIVLSLLKANGIRKIIASPGATNFTFVGSVQNDPFFEVYSAVDERSAAYMACGMAAESGEAVALSCTGATASRNYYPGLTEAFYRKLPVLAITSHQGTDRIGQLIPQNIDRRILPNDIARLSVELPVVKDCRDEDYVVMEVNKAMLELRRNGGGPVHINLITTYSRDFSVKELPHVKVMRRFQAWDELPVLPEGRIGIYVGSHTHFSEKQNRAIDRFCATYDAVVICDHTSGYYGKYKLLPTLVQLQSDITSPFPPLDLMVHIGEISAASFNDTIPAKEVWRVSEDGELRDPFKKLTTVFQMSEEMFFLHYGKDGCNRHVLIDECRELFGEIYEQIPELPFCNIWTAMQLSSRLPKGALFHMGVSNTRRCWNMFQLPESVESACNVGCCGIDGCVSTLVGASLVNPDRLCYVVVGDLTFFYDLNSLGNHHIGTNLRVMLVNNGRGTEFRLGIHHCNVFGDDADKYMAAAGHFGNKSPLLVKHYAEDLGFHYLSATTKEEFMTALSNFTNPQLSDHSMILEVFTDSKDESEALYLMSHIQSDAKGMVRSKLKDAVRNVAGEKGINAIKKILKK</sequence>
<keyword evidence="1 7" id="KW-0808">Transferase</keyword>
<dbReference type="CDD" id="cd07037">
    <property type="entry name" value="TPP_PYR_MenD"/>
    <property type="match status" value="1"/>
</dbReference>
<evidence type="ECO:0000313" key="11">
    <source>
        <dbReference type="EMBL" id="MDC1753516.1"/>
    </source>
</evidence>
<reference evidence="13 14" key="1">
    <citation type="submission" date="2015-09" db="EMBL/GenBank/DDBJ databases">
        <authorList>
            <consortium name="Pathogen Informatics"/>
        </authorList>
    </citation>
    <scope>NUCLEOTIDE SEQUENCE [LARGE SCALE GENOMIC DNA]</scope>
    <source>
        <strain evidence="7 13">2789STDY5608791</strain>
        <strain evidence="8 14">2789STDY5834847</strain>
    </source>
</reference>
<dbReference type="Gene3D" id="3.40.50.1220">
    <property type="entry name" value="TPP-binding domain"/>
    <property type="match status" value="1"/>
</dbReference>
<dbReference type="PIRSF" id="PIRSF004983">
    <property type="entry name" value="MenD"/>
    <property type="match status" value="1"/>
</dbReference>
<dbReference type="GO" id="GO:0009234">
    <property type="term" value="P:menaquinone biosynthetic process"/>
    <property type="evidence" value="ECO:0007669"/>
    <property type="project" value="InterPro"/>
</dbReference>
<dbReference type="SUPFAM" id="SSF52518">
    <property type="entry name" value="Thiamin diphosphate-binding fold (THDP-binding)"/>
    <property type="match status" value="2"/>
</dbReference>
<reference evidence="12 15" key="2">
    <citation type="submission" date="2018-08" db="EMBL/GenBank/DDBJ databases">
        <title>A genome reference for cultivated species of the human gut microbiota.</title>
        <authorList>
            <person name="Zou Y."/>
            <person name="Xue W."/>
            <person name="Luo G."/>
        </authorList>
    </citation>
    <scope>NUCLEOTIDE SEQUENCE [LARGE SCALE GENOMIC DNA]</scope>
    <source>
        <strain evidence="12 15">TM04-30</strain>
    </source>
</reference>
<evidence type="ECO:0000256" key="1">
    <source>
        <dbReference type="ARBA" id="ARBA00022679"/>
    </source>
</evidence>
<evidence type="ECO:0000313" key="14">
    <source>
        <dbReference type="Proteomes" id="UP000095614"/>
    </source>
</evidence>
<evidence type="ECO:0000256" key="2">
    <source>
        <dbReference type="ARBA" id="ARBA00022723"/>
    </source>
</evidence>
<dbReference type="InterPro" id="IPR012001">
    <property type="entry name" value="Thiamin_PyroP_enz_TPP-bd_dom"/>
</dbReference>
<feature type="domain" description="Thiamine pyrophosphate enzyme N-terminal TPP-binding" evidence="6">
    <location>
        <begin position="14"/>
        <end position="123"/>
    </location>
</feature>
<evidence type="ECO:0000256" key="3">
    <source>
        <dbReference type="ARBA" id="ARBA00022842"/>
    </source>
</evidence>
<dbReference type="Proteomes" id="UP000432488">
    <property type="component" value="Unassembled WGS sequence"/>
</dbReference>
<reference evidence="11" key="4">
    <citation type="submission" date="2022-10" db="EMBL/GenBank/DDBJ databases">
        <title>Human gut microbiome strain richness.</title>
        <authorList>
            <person name="Chen-Liaw A."/>
        </authorList>
    </citation>
    <scope>NUCLEOTIDE SEQUENCE</scope>
    <source>
        <strain evidence="11">A1_m1001262Bd0_191120</strain>
    </source>
</reference>